<protein>
    <submittedName>
        <fullName evidence="7">Electron transporter</fullName>
    </submittedName>
</protein>
<comment type="caution">
    <text evidence="7">The sequence shown here is derived from an EMBL/GenBank/DDBJ whole genome shotgun (WGS) entry which is preliminary data.</text>
</comment>
<dbReference type="InterPro" id="IPR036249">
    <property type="entry name" value="Thioredoxin-like_sf"/>
</dbReference>
<keyword evidence="8" id="KW-1185">Reference proteome</keyword>
<dbReference type="EMBL" id="LRDB01000045">
    <property type="protein sequence ID" value="KYG75445.1"/>
    <property type="molecule type" value="Genomic_DNA"/>
</dbReference>
<feature type="chain" id="PRO_5007574322" evidence="5">
    <location>
        <begin position="23"/>
        <end position="220"/>
    </location>
</feature>
<keyword evidence="4" id="KW-1015">Disulfide bond</keyword>
<evidence type="ECO:0000259" key="6">
    <source>
        <dbReference type="PROSITE" id="PS51352"/>
    </source>
</evidence>
<dbReference type="PANTHER" id="PTHR12151">
    <property type="entry name" value="ELECTRON TRANSPORT PROTIN SCO1/SENC FAMILY MEMBER"/>
    <property type="match status" value="1"/>
</dbReference>
<accession>A0A150X9N2</accession>
<organism evidence="7 8">
    <name type="scientific">Roseivirga echinicomitans</name>
    <dbReference type="NCBI Taxonomy" id="296218"/>
    <lineage>
        <taxon>Bacteria</taxon>
        <taxon>Pseudomonadati</taxon>
        <taxon>Bacteroidota</taxon>
        <taxon>Cytophagia</taxon>
        <taxon>Cytophagales</taxon>
        <taxon>Roseivirgaceae</taxon>
        <taxon>Roseivirga</taxon>
    </lineage>
</organism>
<evidence type="ECO:0000256" key="3">
    <source>
        <dbReference type="PIRSR" id="PIRSR603782-1"/>
    </source>
</evidence>
<dbReference type="Gene3D" id="3.40.30.10">
    <property type="entry name" value="Glutaredoxin"/>
    <property type="match status" value="1"/>
</dbReference>
<dbReference type="CDD" id="cd02968">
    <property type="entry name" value="SCO"/>
    <property type="match status" value="1"/>
</dbReference>
<dbReference type="OrthoDB" id="9811998at2"/>
<evidence type="ECO:0000256" key="2">
    <source>
        <dbReference type="ARBA" id="ARBA00023008"/>
    </source>
</evidence>
<evidence type="ECO:0000256" key="1">
    <source>
        <dbReference type="ARBA" id="ARBA00010996"/>
    </source>
</evidence>
<name>A0A150X9N2_9BACT</name>
<evidence type="ECO:0000256" key="4">
    <source>
        <dbReference type="PIRSR" id="PIRSR603782-2"/>
    </source>
</evidence>
<keyword evidence="2 3" id="KW-0186">Copper</keyword>
<dbReference type="AlphaFoldDB" id="A0A150X9N2"/>
<dbReference type="InterPro" id="IPR013766">
    <property type="entry name" value="Thioredoxin_domain"/>
</dbReference>
<gene>
    <name evidence="7" type="ORF">AWN68_07825</name>
</gene>
<keyword evidence="5" id="KW-0732">Signal</keyword>
<dbReference type="Pfam" id="PF02630">
    <property type="entry name" value="SCO1-SenC"/>
    <property type="match status" value="1"/>
</dbReference>
<dbReference type="InterPro" id="IPR003782">
    <property type="entry name" value="SCO1/SenC"/>
</dbReference>
<evidence type="ECO:0000313" key="8">
    <source>
        <dbReference type="Proteomes" id="UP000075615"/>
    </source>
</evidence>
<comment type="similarity">
    <text evidence="1">Belongs to the SCO1/2 family.</text>
</comment>
<dbReference type="PROSITE" id="PS51352">
    <property type="entry name" value="THIOREDOXIN_2"/>
    <property type="match status" value="1"/>
</dbReference>
<dbReference type="STRING" id="296218.AWN68_07825"/>
<feature type="signal peptide" evidence="5">
    <location>
        <begin position="1"/>
        <end position="22"/>
    </location>
</feature>
<feature type="disulfide bond" description="Redox-active" evidence="4">
    <location>
        <begin position="91"/>
        <end position="95"/>
    </location>
</feature>
<keyword evidence="3" id="KW-0479">Metal-binding</keyword>
<feature type="binding site" evidence="3">
    <location>
        <position position="91"/>
    </location>
    <ligand>
        <name>Cu cation</name>
        <dbReference type="ChEBI" id="CHEBI:23378"/>
    </ligand>
</feature>
<evidence type="ECO:0000313" key="7">
    <source>
        <dbReference type="EMBL" id="KYG75445.1"/>
    </source>
</evidence>
<feature type="domain" description="Thioredoxin" evidence="6">
    <location>
        <begin position="32"/>
        <end position="218"/>
    </location>
</feature>
<feature type="binding site" evidence="3">
    <location>
        <position position="95"/>
    </location>
    <ligand>
        <name>Cu cation</name>
        <dbReference type="ChEBI" id="CHEBI:23378"/>
    </ligand>
</feature>
<dbReference type="PANTHER" id="PTHR12151:SF25">
    <property type="entry name" value="LINALOOL DEHYDRATASE_ISOMERASE DOMAIN-CONTAINING PROTEIN"/>
    <property type="match status" value="1"/>
</dbReference>
<dbReference type="GO" id="GO:0046872">
    <property type="term" value="F:metal ion binding"/>
    <property type="evidence" value="ECO:0007669"/>
    <property type="project" value="UniProtKB-KW"/>
</dbReference>
<dbReference type="SUPFAM" id="SSF52833">
    <property type="entry name" value="Thioredoxin-like"/>
    <property type="match status" value="1"/>
</dbReference>
<dbReference type="Proteomes" id="UP000075615">
    <property type="component" value="Unassembled WGS sequence"/>
</dbReference>
<dbReference type="RefSeq" id="WP_068416807.1">
    <property type="nucleotide sequence ID" value="NZ_LRDB01000045.1"/>
</dbReference>
<feature type="binding site" evidence="3">
    <location>
        <position position="181"/>
    </location>
    <ligand>
        <name>Cu cation</name>
        <dbReference type="ChEBI" id="CHEBI:23378"/>
    </ligand>
</feature>
<reference evidence="7 8" key="1">
    <citation type="submission" date="2016-01" db="EMBL/GenBank/DDBJ databases">
        <title>Genome sequencing of Roseivirga echinicomitans KMM 6058.</title>
        <authorList>
            <person name="Selvaratnam C."/>
            <person name="Thevarajoo S."/>
            <person name="Goh K.M."/>
            <person name="Ee R."/>
            <person name="Chan K.-G."/>
            <person name="Chong C.S."/>
        </authorList>
    </citation>
    <scope>NUCLEOTIDE SEQUENCE [LARGE SCALE GENOMIC DNA]</scope>
    <source>
        <strain evidence="7 8">KMM 6058</strain>
    </source>
</reference>
<evidence type="ECO:0000256" key="5">
    <source>
        <dbReference type="SAM" id="SignalP"/>
    </source>
</evidence>
<sequence>MKQELLALYLISFSFLSPFGCANQNKETEGTPLPFYNSADFTPEWIDEEDEQYSQVHTIANFSFQNQSGDVINNESLAGKIYVADFFFTICPSICPKMTSNLEKIQTEFVNDESVMLVSHTVMPWVDSVGVLKAYADMHGIENNKWHLLTGDTEEIYQLARHSYFAEKEIGLNKNSNEFLHTENFILVDGFGRIRGVYNGTIPLEMARLITDIKTLKQLG</sequence>
<proteinExistence type="inferred from homology"/>